<dbReference type="PANTHER" id="PTHR40465">
    <property type="entry name" value="CHROMOSOME 1, WHOLE GENOME SHOTGUN SEQUENCE"/>
    <property type="match status" value="1"/>
</dbReference>
<dbReference type="InterPro" id="IPR045339">
    <property type="entry name" value="DUF6534"/>
</dbReference>
<organism evidence="4 5">
    <name type="scientific">Polyporus arcularius HHB13444</name>
    <dbReference type="NCBI Taxonomy" id="1314778"/>
    <lineage>
        <taxon>Eukaryota</taxon>
        <taxon>Fungi</taxon>
        <taxon>Dikarya</taxon>
        <taxon>Basidiomycota</taxon>
        <taxon>Agaricomycotina</taxon>
        <taxon>Agaricomycetes</taxon>
        <taxon>Polyporales</taxon>
        <taxon>Polyporaceae</taxon>
        <taxon>Polyporus</taxon>
    </lineage>
</organism>
<dbReference type="PANTHER" id="PTHR40465:SF1">
    <property type="entry name" value="DUF6534 DOMAIN-CONTAINING PROTEIN"/>
    <property type="match status" value="1"/>
</dbReference>
<dbReference type="AlphaFoldDB" id="A0A5C3PCM2"/>
<feature type="domain" description="DUF6534" evidence="3">
    <location>
        <begin position="134"/>
        <end position="221"/>
    </location>
</feature>
<protein>
    <recommendedName>
        <fullName evidence="3">DUF6534 domain-containing protein</fullName>
    </recommendedName>
</protein>
<evidence type="ECO:0000256" key="1">
    <source>
        <dbReference type="SAM" id="MobiDB-lite"/>
    </source>
</evidence>
<feature type="region of interest" description="Disordered" evidence="1">
    <location>
        <begin position="298"/>
        <end position="319"/>
    </location>
</feature>
<dbReference type="STRING" id="1314778.A0A5C3PCM2"/>
<evidence type="ECO:0000313" key="4">
    <source>
        <dbReference type="EMBL" id="TFK87052.1"/>
    </source>
</evidence>
<sequence length="319" mass="35066">MFNYYIRYQCDELHLKALVATVFVMETMHQGVITYTIYTYLVTDYANEDALNRIIKALVIMVIMEAVTALIVQSFFAMRIHRLSTNKFVVLPVIALTVTEFCVSVAYAVKAVFYKTFPELARHKGLSLAMNVSAALTDVTIAAILCTILQRSKTGYERSDRLVNKLMAFTINTGLVTSTCACVSLITYLARPGSFVYMSFFLLMGRLYSNSLLATLNARQRFRDDLVISFDEVSLGHISTMPSPPVHLELGLGGMLGVESTMFDSAGTKTGLPATTQPIIAQEERAHIAADHTSSVLAAGPDSTVDARGDSGRRMSAHT</sequence>
<keyword evidence="2" id="KW-0812">Transmembrane</keyword>
<feature type="transmembrane region" description="Helical" evidence="2">
    <location>
        <begin position="169"/>
        <end position="189"/>
    </location>
</feature>
<dbReference type="InParanoid" id="A0A5C3PCM2"/>
<dbReference type="Pfam" id="PF20152">
    <property type="entry name" value="DUF6534"/>
    <property type="match status" value="1"/>
</dbReference>
<dbReference type="EMBL" id="ML211171">
    <property type="protein sequence ID" value="TFK87052.1"/>
    <property type="molecule type" value="Genomic_DNA"/>
</dbReference>
<dbReference type="Proteomes" id="UP000308197">
    <property type="component" value="Unassembled WGS sequence"/>
</dbReference>
<feature type="transmembrane region" description="Helical" evidence="2">
    <location>
        <begin position="128"/>
        <end position="149"/>
    </location>
</feature>
<proteinExistence type="predicted"/>
<name>A0A5C3PCM2_9APHY</name>
<evidence type="ECO:0000313" key="5">
    <source>
        <dbReference type="Proteomes" id="UP000308197"/>
    </source>
</evidence>
<keyword evidence="5" id="KW-1185">Reference proteome</keyword>
<reference evidence="4 5" key="1">
    <citation type="journal article" date="2019" name="Nat. Ecol. Evol.">
        <title>Megaphylogeny resolves global patterns of mushroom evolution.</title>
        <authorList>
            <person name="Varga T."/>
            <person name="Krizsan K."/>
            <person name="Foldi C."/>
            <person name="Dima B."/>
            <person name="Sanchez-Garcia M."/>
            <person name="Sanchez-Ramirez S."/>
            <person name="Szollosi G.J."/>
            <person name="Szarkandi J.G."/>
            <person name="Papp V."/>
            <person name="Albert L."/>
            <person name="Andreopoulos W."/>
            <person name="Angelini C."/>
            <person name="Antonin V."/>
            <person name="Barry K.W."/>
            <person name="Bougher N.L."/>
            <person name="Buchanan P."/>
            <person name="Buyck B."/>
            <person name="Bense V."/>
            <person name="Catcheside P."/>
            <person name="Chovatia M."/>
            <person name="Cooper J."/>
            <person name="Damon W."/>
            <person name="Desjardin D."/>
            <person name="Finy P."/>
            <person name="Geml J."/>
            <person name="Haridas S."/>
            <person name="Hughes K."/>
            <person name="Justo A."/>
            <person name="Karasinski D."/>
            <person name="Kautmanova I."/>
            <person name="Kiss B."/>
            <person name="Kocsube S."/>
            <person name="Kotiranta H."/>
            <person name="LaButti K.M."/>
            <person name="Lechner B.E."/>
            <person name="Liimatainen K."/>
            <person name="Lipzen A."/>
            <person name="Lukacs Z."/>
            <person name="Mihaltcheva S."/>
            <person name="Morgado L.N."/>
            <person name="Niskanen T."/>
            <person name="Noordeloos M.E."/>
            <person name="Ohm R.A."/>
            <person name="Ortiz-Santana B."/>
            <person name="Ovrebo C."/>
            <person name="Racz N."/>
            <person name="Riley R."/>
            <person name="Savchenko A."/>
            <person name="Shiryaev A."/>
            <person name="Soop K."/>
            <person name="Spirin V."/>
            <person name="Szebenyi C."/>
            <person name="Tomsovsky M."/>
            <person name="Tulloss R.E."/>
            <person name="Uehling J."/>
            <person name="Grigoriev I.V."/>
            <person name="Vagvolgyi C."/>
            <person name="Papp T."/>
            <person name="Martin F.M."/>
            <person name="Miettinen O."/>
            <person name="Hibbett D.S."/>
            <person name="Nagy L.G."/>
        </authorList>
    </citation>
    <scope>NUCLEOTIDE SEQUENCE [LARGE SCALE GENOMIC DNA]</scope>
    <source>
        <strain evidence="4 5">HHB13444</strain>
    </source>
</reference>
<keyword evidence="2" id="KW-1133">Transmembrane helix</keyword>
<feature type="transmembrane region" description="Helical" evidence="2">
    <location>
        <begin position="195"/>
        <end position="216"/>
    </location>
</feature>
<evidence type="ECO:0000259" key="3">
    <source>
        <dbReference type="Pfam" id="PF20152"/>
    </source>
</evidence>
<accession>A0A5C3PCM2</accession>
<keyword evidence="2" id="KW-0472">Membrane</keyword>
<evidence type="ECO:0000256" key="2">
    <source>
        <dbReference type="SAM" id="Phobius"/>
    </source>
</evidence>
<feature type="transmembrane region" description="Helical" evidence="2">
    <location>
        <begin position="54"/>
        <end position="76"/>
    </location>
</feature>
<gene>
    <name evidence="4" type="ORF">K466DRAFT_599822</name>
</gene>
<feature type="transmembrane region" description="Helical" evidence="2">
    <location>
        <begin position="88"/>
        <end position="108"/>
    </location>
</feature>